<name>A0A927B0L0_9BACT</name>
<protein>
    <submittedName>
        <fullName evidence="1">Pyruvate kinase</fullName>
    </submittedName>
</protein>
<keyword evidence="1" id="KW-0808">Transferase</keyword>
<accession>A0A927B0L0</accession>
<organism evidence="1 2">
    <name type="scientific">Spirosoma validum</name>
    <dbReference type="NCBI Taxonomy" id="2771355"/>
    <lineage>
        <taxon>Bacteria</taxon>
        <taxon>Pseudomonadati</taxon>
        <taxon>Bacteroidota</taxon>
        <taxon>Cytophagia</taxon>
        <taxon>Cytophagales</taxon>
        <taxon>Cytophagaceae</taxon>
        <taxon>Spirosoma</taxon>
    </lineage>
</organism>
<sequence length="101" mass="11589">MRKAISSKEEILWFFETTHVLVMWATQVLKTLAKAGITSRAEITDATMARRSQYVILNKDPYILQAADVLVEILRRMHKHQDKKNDLLAELQPAHKIAVCS</sequence>
<dbReference type="EMBL" id="JACXAA010000003">
    <property type="protein sequence ID" value="MBD2753351.1"/>
    <property type="molecule type" value="Genomic_DNA"/>
</dbReference>
<proteinExistence type="predicted"/>
<dbReference type="SUPFAM" id="SSF51621">
    <property type="entry name" value="Phosphoenolpyruvate/pyruvate domain"/>
    <property type="match status" value="1"/>
</dbReference>
<dbReference type="Proteomes" id="UP000653797">
    <property type="component" value="Unassembled WGS sequence"/>
</dbReference>
<keyword evidence="2" id="KW-1185">Reference proteome</keyword>
<keyword evidence="1" id="KW-0418">Kinase</keyword>
<evidence type="ECO:0000313" key="2">
    <source>
        <dbReference type="Proteomes" id="UP000653797"/>
    </source>
</evidence>
<dbReference type="InterPro" id="IPR015813">
    <property type="entry name" value="Pyrv/PenolPyrv_kinase-like_dom"/>
</dbReference>
<dbReference type="Gene3D" id="3.20.20.60">
    <property type="entry name" value="Phosphoenolpyruvate-binding domains"/>
    <property type="match status" value="1"/>
</dbReference>
<dbReference type="InterPro" id="IPR040442">
    <property type="entry name" value="Pyrv_kinase-like_dom_sf"/>
</dbReference>
<dbReference type="GO" id="GO:0016301">
    <property type="term" value="F:kinase activity"/>
    <property type="evidence" value="ECO:0007669"/>
    <property type="project" value="UniProtKB-KW"/>
</dbReference>
<gene>
    <name evidence="1" type="ORF">IC230_10655</name>
</gene>
<comment type="caution">
    <text evidence="1">The sequence shown here is derived from an EMBL/GenBank/DDBJ whole genome shotgun (WGS) entry which is preliminary data.</text>
</comment>
<dbReference type="AlphaFoldDB" id="A0A927B0L0"/>
<keyword evidence="1" id="KW-0670">Pyruvate</keyword>
<evidence type="ECO:0000313" key="1">
    <source>
        <dbReference type="EMBL" id="MBD2753351.1"/>
    </source>
</evidence>
<reference evidence="1" key="1">
    <citation type="submission" date="2020-09" db="EMBL/GenBank/DDBJ databases">
        <authorList>
            <person name="Kim M.K."/>
        </authorList>
    </citation>
    <scope>NUCLEOTIDE SEQUENCE</scope>
    <source>
        <strain evidence="1">BT704</strain>
    </source>
</reference>